<dbReference type="PANTHER" id="PTHR45615:SF66">
    <property type="entry name" value="CARD DOMAIN-CONTAINING PROTEIN"/>
    <property type="match status" value="1"/>
</dbReference>
<organism evidence="3 4">
    <name type="scientific">Caulobacter zeae</name>
    <dbReference type="NCBI Taxonomy" id="2055137"/>
    <lineage>
        <taxon>Bacteria</taxon>
        <taxon>Pseudomonadati</taxon>
        <taxon>Pseudomonadota</taxon>
        <taxon>Alphaproteobacteria</taxon>
        <taxon>Caulobacterales</taxon>
        <taxon>Caulobacteraceae</taxon>
        <taxon>Caulobacter</taxon>
    </lineage>
</organism>
<evidence type="ECO:0000313" key="3">
    <source>
        <dbReference type="EMBL" id="PLR22617.1"/>
    </source>
</evidence>
<comment type="caution">
    <text evidence="3">The sequence shown here is derived from an EMBL/GenBank/DDBJ whole genome shotgun (WGS) entry which is preliminary data.</text>
</comment>
<dbReference type="EMBL" id="PJRS01000038">
    <property type="protein sequence ID" value="PLR22617.1"/>
    <property type="molecule type" value="Genomic_DNA"/>
</dbReference>
<gene>
    <name evidence="3" type="ORF">SGCZBJ_17730</name>
</gene>
<dbReference type="PANTHER" id="PTHR45615">
    <property type="entry name" value="MYOSIN HEAVY CHAIN, NON-MUSCLE"/>
    <property type="match status" value="1"/>
</dbReference>
<feature type="region of interest" description="Disordered" evidence="2">
    <location>
        <begin position="579"/>
        <end position="609"/>
    </location>
</feature>
<feature type="compositionally biased region" description="Low complexity" evidence="2">
    <location>
        <begin position="477"/>
        <end position="488"/>
    </location>
</feature>
<evidence type="ECO:0000313" key="4">
    <source>
        <dbReference type="Proteomes" id="UP000234479"/>
    </source>
</evidence>
<keyword evidence="4" id="KW-1185">Reference proteome</keyword>
<accession>A0A2N5D988</accession>
<reference evidence="3 4" key="1">
    <citation type="submission" date="2017-12" db="EMBL/GenBank/DDBJ databases">
        <title>The genome sequence of Caulobacter sp. 410.</title>
        <authorList>
            <person name="Gao J."/>
            <person name="Mao X."/>
            <person name="Sun J."/>
        </authorList>
    </citation>
    <scope>NUCLEOTIDE SEQUENCE [LARGE SCALE GENOMIC DNA]</scope>
    <source>
        <strain evidence="3 4">410</strain>
    </source>
</reference>
<sequence>MDLNAEILRLTAELAAAKRAVEEAVTRSAGAGKSLAAAQAEQARLRQRVAELEAVAAQAVQARGLADAADRRAAVAVQELDAARPIRDQAAARYNTLAARAAALNQQAAQIPAVQAEVSTHQAETSRLNTELVRVKSAKPKPPVRKPGLDTGIDYAELMEAWQAQVNATTQARDAAAARLAAAQARLAQLAPIPAQAAQAQAEANAASQALAQADGRVAASAQLVTTTRGEAQAARARSNDLDRAAAPLPEARAQSQAADAAAAQRGAEAQAATAAVTAAETQVVKTQAELDQRLAEQRASLPQAIFGSLPTDAPIALLPVRLETRFVTAGPGRELLVRVYPDTIHVDTHEPELTAEEQLWGRHFWEHAWRAGDDDARLEAAKTQLAQRFGEPRAAWIAQALTPGNPADAPAAALADDAPLPKAPVFPATASREASWTRAPHATALPDRWLAVGYRDGKRVIVAQSKPVKPPGGADGAPLAVAAAPDKAQSDPGSESGVAGLLDEGSRWLVDIDAALDCGMAIRAPWPRNEPERLDRLLVFGVRTSGDATTSARQLQALLDAHHFTDGLALLEQGAASNATDAPASGGGRNDAVRLGVGPTSPPADGSDGAAAAGLLGLGREVFAGVAGADGLEQADAQAMNTALWPATWGYYLEQGMAQPLSDAVRGKARRHFIDHVRARGPASALRIGRQPYGLLPATSLDLWTTRPNEPGPDLAPLLRTARSIWRAVLARAPHVGAAGDKNDVLLQILGMEARSSRFDLRSLIGGQYGRRLLELLGQTPQIAQLDAQAGRVRGLLQASGLTGQARLADVTSGTLARDVFSASRGSRNLADTGAAVHWLLSLSAEQLRQAVFPPSQEPGEQPPSQLSDLLLLALRHAALTEYDIAAARLLAASGQTPADARLEAEIVEADSPRPWSRLATITDVDALPELGEFRRSLRHMAGRPAAALEGALTETLDLASHRLDAWITSLASSRLTEMRKAKPMGVHLGGYGWLENLTAQDAAAPRREGGYVQAPSLAHAATAAVLRSGYLAHADKAENSFAVDLSSARVRSALWLLDGVRQGQPMAALLGYRFERGLHENHPGLELDKYIRLFRELEDFQGDASQAPEAAAVRATEKALADARVALDAAKVTLANAEAAVLANKNLIDAGAQANAQKSDPKSALSQTTASAGLAASARDQVRNRLAAIATDIETMQATISDLLEAERHERPYGKPPIDNSAEIDALQQEIWALEAERGRIAPTLPGLVEQAKTWATALANLTDQINKAITAGNTAQGLKAGLEGQRTAAANAIPTAQALVDTSSKACLAAYDALWAKAHETLPAGKVIDGLALLQRWKTGKAEGRWDPQTIPFGAEVSGVRLPGPNGADAAAWRAIAAELDGLADLMDAASDLILAESVHQVVQGNPVRSGAALEAVGRGELPPPDFDVIRTPRTGVATTHRLLVLLAGAPLERNGWDVAATQARAVAEPQLDAWTGHLLGSPNRAFCRGEYFDPATGAALKPPVTLSLGALKLAPLDYVHMSDASGGGVLSELEQRLVDHLLAVARPADVPATAGVRLDFERDPTWSADRLGAAEFLEAVRSVRDLLVNARPLASADLTQAEAPSSAVVDLSDLRRRADSAAALLKAAATGIPAAPPEGANTDETLAYLRSLDLEAMRGTLLALAAFGIPGAAPAAPFDGLAEGRAALLEQSRTVGAEAGKRLARLEALDAAADPNAAAHHLARLAILFGDDFKILPRWSAPNAAELEQTFAASHQLQARGTAGADPLPAVTWVQRAARVRDGARRLDEALTCAEALRGDVALHFEVGQLPHVPNDRWTALPLLAGAAPAPGRLSLVAHLAGRVSPQAAPSGLFVDAKGQPVPVCGLMIDEWVEAIPNAKETTGLAFQYDQPGARAPQAVLLATPPNAEAAWRPETLEAILLETLELAKLRVLDLAALQTADTTKVGLAGHFLPALTFAINAEGDAISTDFAQAATVPA</sequence>
<dbReference type="OrthoDB" id="9757728at2"/>
<evidence type="ECO:0000256" key="2">
    <source>
        <dbReference type="SAM" id="MobiDB-lite"/>
    </source>
</evidence>
<name>A0A2N5D988_9CAUL</name>
<protein>
    <submittedName>
        <fullName evidence="3">Uncharacterized protein</fullName>
    </submittedName>
</protein>
<proteinExistence type="predicted"/>
<keyword evidence="1" id="KW-0175">Coiled coil</keyword>
<evidence type="ECO:0000256" key="1">
    <source>
        <dbReference type="SAM" id="Coils"/>
    </source>
</evidence>
<dbReference type="RefSeq" id="WP_133149286.1">
    <property type="nucleotide sequence ID" value="NZ_PJRS01000038.1"/>
</dbReference>
<feature type="coiled-coil region" evidence="1">
    <location>
        <begin position="7"/>
        <end position="62"/>
    </location>
</feature>
<dbReference type="Proteomes" id="UP000234479">
    <property type="component" value="Unassembled WGS sequence"/>
</dbReference>
<feature type="region of interest" description="Disordered" evidence="2">
    <location>
        <begin position="467"/>
        <end position="500"/>
    </location>
</feature>